<dbReference type="EMBL" id="BPVZ01000042">
    <property type="protein sequence ID" value="GKV14971.1"/>
    <property type="molecule type" value="Genomic_DNA"/>
</dbReference>
<feature type="domain" description="Ubiquitin-like" evidence="7">
    <location>
        <begin position="97"/>
        <end position="173"/>
    </location>
</feature>
<dbReference type="SUPFAM" id="SSF56204">
    <property type="entry name" value="Hect, E3 ligase catalytic domain"/>
    <property type="match status" value="1"/>
</dbReference>
<dbReference type="InterPro" id="IPR000626">
    <property type="entry name" value="Ubiquitin-like_dom"/>
</dbReference>
<dbReference type="CDD" id="cd00078">
    <property type="entry name" value="HECTc"/>
    <property type="match status" value="1"/>
</dbReference>
<evidence type="ECO:0000313" key="10">
    <source>
        <dbReference type="Proteomes" id="UP001054252"/>
    </source>
</evidence>
<dbReference type="SUPFAM" id="SSF54236">
    <property type="entry name" value="Ubiquitin-like"/>
    <property type="match status" value="1"/>
</dbReference>
<dbReference type="PRINTS" id="PR00348">
    <property type="entry name" value="UBIQUITIN"/>
</dbReference>
<dbReference type="Gene3D" id="3.30.2410.10">
    <property type="entry name" value="Hect, E3 ligase catalytic domain"/>
    <property type="match status" value="1"/>
</dbReference>
<dbReference type="InterPro" id="IPR000569">
    <property type="entry name" value="HECT_dom"/>
</dbReference>
<dbReference type="SMART" id="SM00119">
    <property type="entry name" value="HECTc"/>
    <property type="match status" value="1"/>
</dbReference>
<proteinExistence type="predicted"/>
<evidence type="ECO:0000256" key="1">
    <source>
        <dbReference type="ARBA" id="ARBA00000885"/>
    </source>
</evidence>
<gene>
    <name evidence="9" type="ORF">SLEP1_g25770</name>
</gene>
<dbReference type="Gene3D" id="3.10.20.90">
    <property type="entry name" value="Phosphatidylinositol 3-kinase Catalytic Subunit, Chain A, domain 1"/>
    <property type="match status" value="1"/>
</dbReference>
<comment type="catalytic activity">
    <reaction evidence="1">
        <text>S-ubiquitinyl-[E2 ubiquitin-conjugating enzyme]-L-cysteine + [acceptor protein]-L-lysine = [E2 ubiquitin-conjugating enzyme]-L-cysteine + N(6)-ubiquitinyl-[acceptor protein]-L-lysine.</text>
        <dbReference type="EC" id="2.3.2.26"/>
    </reaction>
</comment>
<evidence type="ECO:0000256" key="2">
    <source>
        <dbReference type="ARBA" id="ARBA00004906"/>
    </source>
</evidence>
<evidence type="ECO:0000256" key="4">
    <source>
        <dbReference type="ARBA" id="ARBA00022679"/>
    </source>
</evidence>
<name>A0AAV5JRC2_9ROSI</name>
<dbReference type="EC" id="2.3.2.26" evidence="3"/>
<dbReference type="InterPro" id="IPR050409">
    <property type="entry name" value="E3_ubiq-protein_ligase"/>
</dbReference>
<dbReference type="PROSITE" id="PS50053">
    <property type="entry name" value="UBIQUITIN_2"/>
    <property type="match status" value="1"/>
</dbReference>
<dbReference type="Gene3D" id="3.30.2160.10">
    <property type="entry name" value="Hect, E3 ligase catalytic domain"/>
    <property type="match status" value="1"/>
</dbReference>
<dbReference type="PANTHER" id="PTHR11254">
    <property type="entry name" value="HECT DOMAIN UBIQUITIN-PROTEIN LIGASE"/>
    <property type="match status" value="1"/>
</dbReference>
<dbReference type="PROSITE" id="PS50237">
    <property type="entry name" value="HECT"/>
    <property type="match status" value="1"/>
</dbReference>
<dbReference type="GO" id="GO:0006511">
    <property type="term" value="P:ubiquitin-dependent protein catabolic process"/>
    <property type="evidence" value="ECO:0007669"/>
    <property type="project" value="TreeGrafter"/>
</dbReference>
<dbReference type="InterPro" id="IPR019956">
    <property type="entry name" value="Ubiquitin_dom"/>
</dbReference>
<dbReference type="PANTHER" id="PTHR11254:SF424">
    <property type="entry name" value="E3 UBIQUITIN-PROTEIN LIGASE UPL5"/>
    <property type="match status" value="1"/>
</dbReference>
<feature type="active site" description="Glycyl thioester intermediate" evidence="6">
    <location>
        <position position="853"/>
    </location>
</feature>
<dbReference type="InterPro" id="IPR035983">
    <property type="entry name" value="Hect_E3_ubiquitin_ligase"/>
</dbReference>
<keyword evidence="10" id="KW-1185">Reference proteome</keyword>
<accession>A0AAV5JRC2</accession>
<sequence>MSLLHFSAVDPRLSSKRKLDDYSPNFDEDDDDSTLTHRMRKDDHHHHHHDTNYHDTNHSIHYPLSSAASAATDLAFDYRASCSSFPSFSSTSSSSWLQFFIRMLSEGNTNVVHADSKDTVKSLHEKIQVMTGIPVFEQRLIYRGKQLQWDRSLADCGIQNDASLHLVGRMRSTNHPQAWQAIDDVISAVRRLCRGDLAPANQKYVNEGLQKFFSLVPEDGDESAPSHLQIFMTSSAPAFLVMLYMSPIGENKRCADASIKLFLNSCKTSLSKHLHVYCTPVVLEFCKLARKVADEDNLYKLCRSTLGFLLESAADGTVGLKREQEGKGLLLIRDIFPFVSELAETLSNDLKSSIESAFPLRIGIPRGPTSSDVCDFVSFLTGLCSAIESAGFQIPISIESQNKDYDDSVYHLHAIFNDLLNKMDKCLARVEECLSGQESGDGWHQYLAILKGLDGISKLYEGAEEMFWMVLKPRKSALCALIVRYAGRNDDYRWLFEHKDVIDFESRRHLAMQMFPEVKEDYDELHEMLIDRSKLLEESFEYIARAETESLHAGLFMEFKNEEATGPGVLREWFFLVCQALFNPEIALFSHCPNDHRRFFPNNASKVHHLHLDYFKFAGRVIALALMHKVQVGVVFDRIFFLQLAGMHVSLEDIKEADPCLYSSYKQILTMDADAIDSDDLGLTFVREVEELGSKKVIELRPGGKSIAVNSRNRQEYIDLLIRHQFVTSVSEQVSHFAQGFADILSSSRDQKYFFKALELEDLDGMLYGSESAIAVEDWKAYTEYNGYGENDPQITWFWKIVGKMSVEQRKVLLFFWTSVKYLPIEGFRGLASKLHIYNSQEQDNLLPSSHTCFYRLCLPPYPSMAVMKDRLNVITQEHIGCSFGTW</sequence>
<evidence type="ECO:0000256" key="3">
    <source>
        <dbReference type="ARBA" id="ARBA00012485"/>
    </source>
</evidence>
<feature type="domain" description="HECT" evidence="8">
    <location>
        <begin position="547"/>
        <end position="887"/>
    </location>
</feature>
<dbReference type="SMART" id="SM00213">
    <property type="entry name" value="UBQ"/>
    <property type="match status" value="1"/>
</dbReference>
<protein>
    <recommendedName>
        <fullName evidence="3">HECT-type E3 ubiquitin transferase</fullName>
        <ecNumber evidence="3">2.3.2.26</ecNumber>
    </recommendedName>
</protein>
<dbReference type="GO" id="GO:0005737">
    <property type="term" value="C:cytoplasm"/>
    <property type="evidence" value="ECO:0007669"/>
    <property type="project" value="TreeGrafter"/>
</dbReference>
<dbReference type="Proteomes" id="UP001054252">
    <property type="component" value="Unassembled WGS sequence"/>
</dbReference>
<dbReference type="GO" id="GO:0061630">
    <property type="term" value="F:ubiquitin protein ligase activity"/>
    <property type="evidence" value="ECO:0007669"/>
    <property type="project" value="UniProtKB-EC"/>
</dbReference>
<keyword evidence="5 6" id="KW-0833">Ubl conjugation pathway</keyword>
<evidence type="ECO:0000259" key="7">
    <source>
        <dbReference type="PROSITE" id="PS50053"/>
    </source>
</evidence>
<organism evidence="9 10">
    <name type="scientific">Rubroshorea leprosula</name>
    <dbReference type="NCBI Taxonomy" id="152421"/>
    <lineage>
        <taxon>Eukaryota</taxon>
        <taxon>Viridiplantae</taxon>
        <taxon>Streptophyta</taxon>
        <taxon>Embryophyta</taxon>
        <taxon>Tracheophyta</taxon>
        <taxon>Spermatophyta</taxon>
        <taxon>Magnoliopsida</taxon>
        <taxon>eudicotyledons</taxon>
        <taxon>Gunneridae</taxon>
        <taxon>Pentapetalae</taxon>
        <taxon>rosids</taxon>
        <taxon>malvids</taxon>
        <taxon>Malvales</taxon>
        <taxon>Dipterocarpaceae</taxon>
        <taxon>Rubroshorea</taxon>
    </lineage>
</organism>
<evidence type="ECO:0000256" key="6">
    <source>
        <dbReference type="PROSITE-ProRule" id="PRU00104"/>
    </source>
</evidence>
<evidence type="ECO:0000256" key="5">
    <source>
        <dbReference type="ARBA" id="ARBA00022786"/>
    </source>
</evidence>
<dbReference type="GO" id="GO:0000209">
    <property type="term" value="P:protein polyubiquitination"/>
    <property type="evidence" value="ECO:0007669"/>
    <property type="project" value="TreeGrafter"/>
</dbReference>
<keyword evidence="4" id="KW-0808">Transferase</keyword>
<dbReference type="Pfam" id="PF00632">
    <property type="entry name" value="HECT"/>
    <property type="match status" value="1"/>
</dbReference>
<comment type="caution">
    <text evidence="9">The sequence shown here is derived from an EMBL/GenBank/DDBJ whole genome shotgun (WGS) entry which is preliminary data.</text>
</comment>
<dbReference type="FunFam" id="3.30.2410.10:FF:000020">
    <property type="entry name" value="E3 ubiquitin-protein ligase UPL5"/>
    <property type="match status" value="1"/>
</dbReference>
<dbReference type="AlphaFoldDB" id="A0AAV5JRC2"/>
<comment type="pathway">
    <text evidence="2">Protein modification; protein ubiquitination.</text>
</comment>
<dbReference type="InterPro" id="IPR029071">
    <property type="entry name" value="Ubiquitin-like_domsf"/>
</dbReference>
<dbReference type="Gene3D" id="3.90.1750.10">
    <property type="entry name" value="Hect, E3 ligase catalytic domains"/>
    <property type="match status" value="1"/>
</dbReference>
<reference evidence="9 10" key="1">
    <citation type="journal article" date="2021" name="Commun. Biol.">
        <title>The genome of Shorea leprosula (Dipterocarpaceae) highlights the ecological relevance of drought in aseasonal tropical rainforests.</title>
        <authorList>
            <person name="Ng K.K.S."/>
            <person name="Kobayashi M.J."/>
            <person name="Fawcett J.A."/>
            <person name="Hatakeyama M."/>
            <person name="Paape T."/>
            <person name="Ng C.H."/>
            <person name="Ang C.C."/>
            <person name="Tnah L.H."/>
            <person name="Lee C.T."/>
            <person name="Nishiyama T."/>
            <person name="Sese J."/>
            <person name="O'Brien M.J."/>
            <person name="Copetti D."/>
            <person name="Mohd Noor M.I."/>
            <person name="Ong R.C."/>
            <person name="Putra M."/>
            <person name="Sireger I.Z."/>
            <person name="Indrioko S."/>
            <person name="Kosugi Y."/>
            <person name="Izuno A."/>
            <person name="Isagi Y."/>
            <person name="Lee S.L."/>
            <person name="Shimizu K.K."/>
        </authorList>
    </citation>
    <scope>NUCLEOTIDE SEQUENCE [LARGE SCALE GENOMIC DNA]</scope>
    <source>
        <strain evidence="9">214</strain>
    </source>
</reference>
<evidence type="ECO:0000259" key="8">
    <source>
        <dbReference type="PROSITE" id="PS50237"/>
    </source>
</evidence>
<dbReference type="Pfam" id="PF00240">
    <property type="entry name" value="ubiquitin"/>
    <property type="match status" value="1"/>
</dbReference>
<evidence type="ECO:0000313" key="9">
    <source>
        <dbReference type="EMBL" id="GKV14971.1"/>
    </source>
</evidence>